<dbReference type="Proteomes" id="UP000178912">
    <property type="component" value="Unassembled WGS sequence"/>
</dbReference>
<gene>
    <name evidence="2" type="ORF">RAG0_15297</name>
</gene>
<feature type="compositionally biased region" description="Polar residues" evidence="1">
    <location>
        <begin position="15"/>
        <end position="51"/>
    </location>
</feature>
<evidence type="ECO:0000313" key="3">
    <source>
        <dbReference type="Proteomes" id="UP000178912"/>
    </source>
</evidence>
<feature type="compositionally biased region" description="Basic and acidic residues" evidence="1">
    <location>
        <begin position="677"/>
        <end position="691"/>
    </location>
</feature>
<feature type="compositionally biased region" description="Polar residues" evidence="1">
    <location>
        <begin position="1199"/>
        <end position="1222"/>
    </location>
</feature>
<keyword evidence="3" id="KW-1185">Reference proteome</keyword>
<dbReference type="EMBL" id="FJUX01000135">
    <property type="protein sequence ID" value="CZT10995.1"/>
    <property type="molecule type" value="Genomic_DNA"/>
</dbReference>
<feature type="region of interest" description="Disordered" evidence="1">
    <location>
        <begin position="1"/>
        <end position="101"/>
    </location>
</feature>
<reference evidence="3" key="1">
    <citation type="submission" date="2016-03" db="EMBL/GenBank/DDBJ databases">
        <authorList>
            <person name="Guldener U."/>
        </authorList>
    </citation>
    <scope>NUCLEOTIDE SEQUENCE [LARGE SCALE GENOMIC DNA]</scope>
    <source>
        <strain evidence="3">04CH-RAC-A.6.1</strain>
    </source>
</reference>
<feature type="region of interest" description="Disordered" evidence="1">
    <location>
        <begin position="478"/>
        <end position="714"/>
    </location>
</feature>
<evidence type="ECO:0000256" key="1">
    <source>
        <dbReference type="SAM" id="MobiDB-lite"/>
    </source>
</evidence>
<name>A0A1E1LKH3_9HELO</name>
<proteinExistence type="predicted"/>
<feature type="compositionally biased region" description="Basic and acidic residues" evidence="1">
    <location>
        <begin position="537"/>
        <end position="548"/>
    </location>
</feature>
<feature type="compositionally biased region" description="Basic and acidic residues" evidence="1">
    <location>
        <begin position="366"/>
        <end position="385"/>
    </location>
</feature>
<protein>
    <recommendedName>
        <fullName evidence="4">Proteophosphoglycan ppg4</fullName>
    </recommendedName>
</protein>
<organism evidence="2 3">
    <name type="scientific">Rhynchosporium agropyri</name>
    <dbReference type="NCBI Taxonomy" id="914238"/>
    <lineage>
        <taxon>Eukaryota</taxon>
        <taxon>Fungi</taxon>
        <taxon>Dikarya</taxon>
        <taxon>Ascomycota</taxon>
        <taxon>Pezizomycotina</taxon>
        <taxon>Leotiomycetes</taxon>
        <taxon>Helotiales</taxon>
        <taxon>Ploettnerulaceae</taxon>
        <taxon>Rhynchosporium</taxon>
    </lineage>
</organism>
<sequence length="1346" mass="150761">MGNEQSVPARRRGQNKLSKPRTNNNSSAHLLSTKSAPQTRRNSVASISASPTKGRYSLLPVPVFVPEDNQKRDEKPKKRLSLFRSKSAQPKGHNQDAEFKVEDFSSDAATCDPRRWSKGFRERESMIFESGEEVVESPLKMRPPPPRKRMSLSRPYENTNTRLSLVSELQSPGLIQVDTMHRPSEYEYEYEDEGIGQRLSRTPSEAELYMPIRRRSLLQHGIATRTSYVEETQTCVPSSPVRNEAEFQNYYYNPTKPTSSPLAELAALERPPEFLPGPRVETPTEMDYGHIGAFKLGSLRITNGAASPVPSVERSLRRAATMGQEEDHITAGDAQKGHRQGLGQRSNTISAPAENQRVPWAVRAESPLRKDNTDTEKDSSQSKIRETHLEWNRKDYSPMPTKCAFSPLTLNVPDPGLALFNFNAAETLSRPTHSPTKSLELAHDYQQDILLSPFSFDNSPPVSPSLQVMSKQTAADDDLFAPEPSTPEHSERFSRSFDSAYEGCPPARTVKGPRDLNPKPLAKADSGYSSNVSLRSFKKEPTVPKKEAPPTPPKDTPRVASSTYTGDWSSRVSSSNYSIPPAHSESTLGRAQTSRVPSSTYSIASTSPETSLRAQRSLPALPTEEPAVHGHPLRQSPPDSRKKTLNNEFPQASRNPNLSYQSTVSPHIAVPSLQSKRRSEPPKATLRKESPASDVSPPSSRWSKRKSKRTQTIQTEPVYTVQAFRSPSEQLRIPKPSIEARRNLDKRVDHFSVASIADNYANRMPNTYVNQLGMRRSSSKETLGTIFSVGSVEVREELSFARLQSSLPAVPTQPTILEDVITVPVLREISSSKEACRCSYNNALPRLPPSGQSVPISSLAVDSDFNRKNTYQAPLPALPIADERTRMSMQPRTRERSVSIPRTQAEFETEITSFDGVSNSLGRSPYDVASTPRMNQRTKSITSQFAAEAAHRYARQRSVSDESNYSVIRPRMSYESISTGNPFLELSESRAERNRGRPPQAHAKFNALKRQSSPTLRSSYSTGWREPSPANSHIGQQFGGWNEGLEEEGQVRSSLSQKTNSQDPVSMNTQRNITPTSPGAHEVFLSYRKGSNPTHAQNRTSQVPAKFTYRQEARCPEWSQPADLWAERGESAGDAPKVHPRKSLEMRRPDHTPELRYRKSMDAYTYRHQLATQQQQAATHDLRARKSMDVQTYQQNMNGYGNWNGNEKAQRRSLGSSYRSFDNSQGNNTSGNGNGNGDGRKGWNVGVGYENFANSPCAQNQLSWVDETVRTIGSYQAQEYDHTYGTSSHHNKENFQHQQEYYDQQSSHSHSEDNTTYLPETIHRRNSCTSEMLVLDRFAGELDYEY</sequence>
<feature type="region of interest" description="Disordered" evidence="1">
    <location>
        <begin position="1199"/>
        <end position="1242"/>
    </location>
</feature>
<accession>A0A1E1LKH3</accession>
<feature type="region of interest" description="Disordered" evidence="1">
    <location>
        <begin position="324"/>
        <end position="385"/>
    </location>
</feature>
<feature type="compositionally biased region" description="Polar residues" evidence="1">
    <location>
        <begin position="559"/>
        <end position="614"/>
    </location>
</feature>
<feature type="compositionally biased region" description="Polar residues" evidence="1">
    <location>
        <begin position="1051"/>
        <end position="1077"/>
    </location>
</feature>
<evidence type="ECO:0000313" key="2">
    <source>
        <dbReference type="EMBL" id="CZT10995.1"/>
    </source>
</evidence>
<feature type="region of interest" description="Disordered" evidence="1">
    <location>
        <begin position="988"/>
        <end position="1079"/>
    </location>
</feature>
<evidence type="ECO:0008006" key="4">
    <source>
        <dbReference type="Google" id="ProtNLM"/>
    </source>
</evidence>
<feature type="compositionally biased region" description="Basic and acidic residues" evidence="1">
    <location>
        <begin position="486"/>
        <end position="495"/>
    </location>
</feature>
<dbReference type="OrthoDB" id="5341904at2759"/>
<feature type="compositionally biased region" description="Polar residues" evidence="1">
    <location>
        <begin position="646"/>
        <end position="665"/>
    </location>
</feature>
<feature type="compositionally biased region" description="Polar residues" evidence="1">
    <location>
        <begin position="1009"/>
        <end position="1022"/>
    </location>
</feature>